<feature type="compositionally biased region" description="Pro residues" evidence="7">
    <location>
        <begin position="716"/>
        <end position="725"/>
    </location>
</feature>
<evidence type="ECO:0000256" key="5">
    <source>
        <dbReference type="ARBA" id="ARBA00022895"/>
    </source>
</evidence>
<feature type="domain" description="BRCT" evidence="9">
    <location>
        <begin position="8"/>
        <end position="106"/>
    </location>
</feature>
<dbReference type="GO" id="GO:0042162">
    <property type="term" value="F:telomeric DNA binding"/>
    <property type="evidence" value="ECO:0000318"/>
    <property type="project" value="GO_Central"/>
</dbReference>
<dbReference type="GO" id="GO:0010833">
    <property type="term" value="P:telomere maintenance via telomere lengthening"/>
    <property type="evidence" value="ECO:0000318"/>
    <property type="project" value="GO_Central"/>
</dbReference>
<evidence type="ECO:0000259" key="9">
    <source>
        <dbReference type="Pfam" id="PF16589"/>
    </source>
</evidence>
<evidence type="ECO:0000256" key="1">
    <source>
        <dbReference type="ARBA" id="ARBA00004123"/>
    </source>
</evidence>
<feature type="compositionally biased region" description="Basic and acidic residues" evidence="7">
    <location>
        <begin position="668"/>
        <end position="683"/>
    </location>
</feature>
<keyword evidence="6" id="KW-0539">Nucleus</keyword>
<dbReference type="InterPro" id="IPR039595">
    <property type="entry name" value="TE2IP/Rap1"/>
</dbReference>
<dbReference type="OrthoDB" id="435460at2759"/>
<dbReference type="EMBL" id="DF237198">
    <property type="protein sequence ID" value="GAQ85697.1"/>
    <property type="molecule type" value="Genomic_DNA"/>
</dbReference>
<evidence type="ECO:0000313" key="11">
    <source>
        <dbReference type="Proteomes" id="UP000054558"/>
    </source>
</evidence>
<reference evidence="10 11" key="1">
    <citation type="journal article" date="2014" name="Nat. Commun.">
        <title>Klebsormidium flaccidum genome reveals primary factors for plant terrestrial adaptation.</title>
        <authorList>
            <person name="Hori K."/>
            <person name="Maruyama F."/>
            <person name="Fujisawa T."/>
            <person name="Togashi T."/>
            <person name="Yamamoto N."/>
            <person name="Seo M."/>
            <person name="Sato S."/>
            <person name="Yamada T."/>
            <person name="Mori H."/>
            <person name="Tajima N."/>
            <person name="Moriyama T."/>
            <person name="Ikeuchi M."/>
            <person name="Watanabe M."/>
            <person name="Wada H."/>
            <person name="Kobayashi K."/>
            <person name="Saito M."/>
            <person name="Masuda T."/>
            <person name="Sasaki-Sekimoto Y."/>
            <person name="Mashiguchi K."/>
            <person name="Awai K."/>
            <person name="Shimojima M."/>
            <person name="Masuda S."/>
            <person name="Iwai M."/>
            <person name="Nobusawa T."/>
            <person name="Narise T."/>
            <person name="Kondo S."/>
            <person name="Saito H."/>
            <person name="Sato R."/>
            <person name="Murakawa M."/>
            <person name="Ihara Y."/>
            <person name="Oshima-Yamada Y."/>
            <person name="Ohtaka K."/>
            <person name="Satoh M."/>
            <person name="Sonobe K."/>
            <person name="Ishii M."/>
            <person name="Ohtani R."/>
            <person name="Kanamori-Sato M."/>
            <person name="Honoki R."/>
            <person name="Miyazaki D."/>
            <person name="Mochizuki H."/>
            <person name="Umetsu J."/>
            <person name="Higashi K."/>
            <person name="Shibata D."/>
            <person name="Kamiya Y."/>
            <person name="Sato N."/>
            <person name="Nakamura Y."/>
            <person name="Tabata S."/>
            <person name="Ida S."/>
            <person name="Kurokawa K."/>
            <person name="Ohta H."/>
        </authorList>
    </citation>
    <scope>NUCLEOTIDE SEQUENCE [LARGE SCALE GENOMIC DNA]</scope>
    <source>
        <strain evidence="10 11">NIES-2285</strain>
    </source>
</reference>
<gene>
    <name evidence="10" type="ORF">KFL_002490150</name>
</gene>
<comment type="similarity">
    <text evidence="3">Belongs to the RAP1 family.</text>
</comment>
<dbReference type="PANTHER" id="PTHR16466">
    <property type="entry name" value="TELOMERE REPEAT-BINDING FACTOR 2-INTERACTING PROTEIN 1"/>
    <property type="match status" value="1"/>
</dbReference>
<dbReference type="Gene3D" id="1.10.10.60">
    <property type="entry name" value="Homeodomain-like"/>
    <property type="match status" value="1"/>
</dbReference>
<dbReference type="InterPro" id="IPR015010">
    <property type="entry name" value="TERF2IP_Myb"/>
</dbReference>
<keyword evidence="11" id="KW-1185">Reference proteome</keyword>
<keyword evidence="5" id="KW-0779">Telomere</keyword>
<feature type="compositionally biased region" description="Polar residues" evidence="7">
    <location>
        <begin position="317"/>
        <end position="328"/>
    </location>
</feature>
<comment type="subcellular location">
    <subcellularLocation>
        <location evidence="2">Chromosome</location>
        <location evidence="2">Telomere</location>
    </subcellularLocation>
    <subcellularLocation>
        <location evidence="1">Nucleus</location>
    </subcellularLocation>
</comment>
<dbReference type="SUPFAM" id="SSF46689">
    <property type="entry name" value="Homeodomain-like"/>
    <property type="match status" value="1"/>
</dbReference>
<dbReference type="GO" id="GO:0031848">
    <property type="term" value="P:protection from non-homologous end joining at telomere"/>
    <property type="evidence" value="ECO:0000318"/>
    <property type="project" value="GO_Central"/>
</dbReference>
<dbReference type="InterPro" id="IPR009057">
    <property type="entry name" value="Homeodomain-like_sf"/>
</dbReference>
<dbReference type="Proteomes" id="UP000054558">
    <property type="component" value="Unassembled WGS sequence"/>
</dbReference>
<feature type="compositionally biased region" description="Pro residues" evidence="7">
    <location>
        <begin position="385"/>
        <end position="401"/>
    </location>
</feature>
<dbReference type="STRING" id="105231.A0A1Y1IAF2"/>
<feature type="region of interest" description="Disordered" evidence="7">
    <location>
        <begin position="176"/>
        <end position="414"/>
    </location>
</feature>
<dbReference type="PANTHER" id="PTHR16466:SF6">
    <property type="entry name" value="TELOMERIC REPEAT-BINDING FACTOR 2-INTERACTING PROTEIN 1"/>
    <property type="match status" value="1"/>
</dbReference>
<evidence type="ECO:0000256" key="3">
    <source>
        <dbReference type="ARBA" id="ARBA00010467"/>
    </source>
</evidence>
<dbReference type="Pfam" id="PF08914">
    <property type="entry name" value="Myb_Rap1"/>
    <property type="match status" value="1"/>
</dbReference>
<feature type="compositionally biased region" description="Pro residues" evidence="7">
    <location>
        <begin position="361"/>
        <end position="375"/>
    </location>
</feature>
<evidence type="ECO:0000259" key="8">
    <source>
        <dbReference type="Pfam" id="PF08914"/>
    </source>
</evidence>
<dbReference type="OMA" id="KCASEER"/>
<feature type="compositionally biased region" description="Basic and acidic residues" evidence="7">
    <location>
        <begin position="509"/>
        <end position="534"/>
    </location>
</feature>
<sequence length="826" mass="88825">MEASAQLFVRSDGKRMCFFLPPSVRDKDGVVRKQVKELVENYGGRFRTPSLRLPQDDVVIQLVHVGDAGNEKALQAAKARGEKLYFCTYVLDSVKKGILLKSEDYEVHPPPPSAGPKRTYHHWTREEDKAILEYASKSILARRGDIFWQEAERQKVTPHSWQAMKERYNKYLAPAQKPKANAPPAGHPPTDLALRAGSSQPHLPITPSANEHAVTPGPAVEKQTAGSAKQSQKAGSEGPKQREREQEVQAVNSAATPGARVPEPSRGGPKNGLTDAGQKQREAGQEAVPVHGPSVNETAPRKPQGKQPSAKAVPELAQQNQTPLQATSHPKPGQKAPLLYTSQADKLQKQPLGKSERAPAQIPPKPLQKVPPPGANQPAEHPQKAPEPSPVPTARPLPPKTSQPAQLLTSSHGAAVLRAPPKAALLKPVPVQILGAAAAVRERAHRDEVGAGQAPTVPREAPFTQAPDLEFTVPETPPETWDGSQREEEALGKPAEFEMNEGDQQRVAAVERREGSGGLEEARARERKRARDDVGAGAAAAPGVVGGAKKQRIEAQKPSAKGVLPGSPREELWFDVLPPVKEQERHADGGDGAQAGVGPSNAAPEANSRLPAVTAKGPSDDRHRGRGADLGGSIEMGEAGQHQREPDGEVGPAEKSGTVGGENAETGRVAEIRGEGGRGEDRASQGLTKQLEETKRRRLRKANGELVGEAKRRGAEPPPARPSDVPPERVAVIRSWVADFVKQYGCSQDDIIAKVIEASGDFEAARPLLDPRSRSAAKGPVWSLREDHVLLTQPVDERDVHPEYVNLREVFGSTAVESRLTFLGRL</sequence>
<proteinExistence type="inferred from homology"/>
<feature type="compositionally biased region" description="Polar residues" evidence="7">
    <location>
        <begin position="402"/>
        <end position="412"/>
    </location>
</feature>
<protein>
    <submittedName>
        <fullName evidence="10">Uncharacterized protein</fullName>
    </submittedName>
</protein>
<evidence type="ECO:0000256" key="7">
    <source>
        <dbReference type="SAM" id="MobiDB-lite"/>
    </source>
</evidence>
<evidence type="ECO:0000256" key="6">
    <source>
        <dbReference type="ARBA" id="ARBA00023242"/>
    </source>
</evidence>
<dbReference type="CDD" id="cd11655">
    <property type="entry name" value="rap1_myb-like"/>
    <property type="match status" value="1"/>
</dbReference>
<evidence type="ECO:0000256" key="2">
    <source>
        <dbReference type="ARBA" id="ARBA00004574"/>
    </source>
</evidence>
<keyword evidence="4" id="KW-0158">Chromosome</keyword>
<accession>A0A1Y1IAF2</accession>
<dbReference type="GO" id="GO:0070187">
    <property type="term" value="C:shelterin complex"/>
    <property type="evidence" value="ECO:0000318"/>
    <property type="project" value="GO_Central"/>
</dbReference>
<dbReference type="Pfam" id="PF16589">
    <property type="entry name" value="BRCT_2"/>
    <property type="match status" value="1"/>
</dbReference>
<feature type="compositionally biased region" description="Basic and acidic residues" evidence="7">
    <location>
        <begin position="618"/>
        <end position="627"/>
    </location>
</feature>
<dbReference type="InterPro" id="IPR001357">
    <property type="entry name" value="BRCT_dom"/>
</dbReference>
<evidence type="ECO:0000313" key="10">
    <source>
        <dbReference type="EMBL" id="GAQ85697.1"/>
    </source>
</evidence>
<dbReference type="AlphaFoldDB" id="A0A1Y1IAF2"/>
<feature type="compositionally biased region" description="Polar residues" evidence="7">
    <location>
        <begin position="224"/>
        <end position="234"/>
    </location>
</feature>
<name>A0A1Y1IAF2_KLENI</name>
<feature type="region of interest" description="Disordered" evidence="7">
    <location>
        <begin position="445"/>
        <end position="726"/>
    </location>
</feature>
<feature type="domain" description="TERF2-interacting telomeric protein 1 Myb" evidence="8">
    <location>
        <begin position="123"/>
        <end position="179"/>
    </location>
</feature>
<organism evidence="10 11">
    <name type="scientific">Klebsormidium nitens</name>
    <name type="common">Green alga</name>
    <name type="synonym">Ulothrix nitens</name>
    <dbReference type="NCBI Taxonomy" id="105231"/>
    <lineage>
        <taxon>Eukaryota</taxon>
        <taxon>Viridiplantae</taxon>
        <taxon>Streptophyta</taxon>
        <taxon>Klebsormidiophyceae</taxon>
        <taxon>Klebsormidiales</taxon>
        <taxon>Klebsormidiaceae</taxon>
        <taxon>Klebsormidium</taxon>
    </lineage>
</organism>
<evidence type="ECO:0000256" key="4">
    <source>
        <dbReference type="ARBA" id="ARBA00022454"/>
    </source>
</evidence>